<feature type="domain" description="DUF7824" evidence="3">
    <location>
        <begin position="535"/>
        <end position="606"/>
    </location>
</feature>
<sequence length="884" mass="94733">MTSPDEAWDEVRALVEAGDAGRTADRVERLTGPERRAVGAKLPGYLRERRDADPFREPNRKWISPLRVAGAGCLGGAAATAAWLCRTDLRLWSFNADAETRLITRVVAARPAEWRAEVARRIAARIRLRDLPWPAGPNWVVAAELIRGAGAEPPPDDAFTVGWVRWTHPAELHRDPFLDALVPRLFEADGVGEVLRPEPEPHPHTWAGALTALAAGGRLDRDSLLDGCLSRFLRGGTARELRWFVSLHEALEPSLDEVRARLRGYVRLLPTASGPVLDPLLREVRRADEAEPLDAALFAEAASALLLRPEKKPVRAALGWLDRTARSHGRVNETLIAVSLTFAAQPADLSERAVRVAVKHFAKAGDEARRAVCDAAAALPDDLRERVAAAYGPVASPAPAAPGPLPPPPAPRDLPPPIGSPAELAEEAVALLSSADPDWAASERLLAGLVSLVHDEPERTRATLERLVPAAARWVTSDTIHLGHDQRSWLGAAVRAAMAPRPRGPSFVLSATRAAVSAVVGDRLQFPVPHRVIRQRMREVISSVGRLPVLLATPTSASGHIDPGRLVARLELLEEAGAKPPPTDLEQALLRLPREPDSGAAARAGRLASPAGRAVAARLAAGAPPDPKVTYEVGTVPTRMWIRWDWRDVDVARALPTVTATGERGITAKLCRLPEGDRWERAEVPYYYGPVGWWPALMPSHREVIAAHLIPHLHEWTDQRNHQGAALLGLAEADGPPGAAMATALAYGLGTRHQDERAATVDALLVLSGRGRLPAAELGAAISNLVRHRLVKLNRVTAALADAARAGAYTDMCTAITAVLPDLLPAAGEKAAAGLPDLLAVAAESAEAVRARAVIPELADVAARGGSSRLVREAVRLQRTLAAP</sequence>
<evidence type="ECO:0000313" key="5">
    <source>
        <dbReference type="Proteomes" id="UP000805614"/>
    </source>
</evidence>
<dbReference type="Pfam" id="PF25148">
    <property type="entry name" value="DUF7824"/>
    <property type="match status" value="1"/>
</dbReference>
<feature type="region of interest" description="Disordered" evidence="1">
    <location>
        <begin position="394"/>
        <end position="420"/>
    </location>
</feature>
<protein>
    <recommendedName>
        <fullName evidence="6">Secreted protein</fullName>
    </recommendedName>
</protein>
<dbReference type="InterPro" id="IPR056726">
    <property type="entry name" value="DUF7824"/>
</dbReference>
<proteinExistence type="predicted"/>
<keyword evidence="5" id="KW-1185">Reference proteome</keyword>
<feature type="domain" description="DUF6493" evidence="2">
    <location>
        <begin position="201"/>
        <end position="312"/>
    </location>
</feature>
<gene>
    <name evidence="4" type="ORF">HKK74_33280</name>
</gene>
<accession>A0ABR7LZN9</accession>
<evidence type="ECO:0000313" key="4">
    <source>
        <dbReference type="EMBL" id="MBC6470329.1"/>
    </source>
</evidence>
<organism evidence="4 5">
    <name type="scientific">Actinomadura alba</name>
    <dbReference type="NCBI Taxonomy" id="406431"/>
    <lineage>
        <taxon>Bacteria</taxon>
        <taxon>Bacillati</taxon>
        <taxon>Actinomycetota</taxon>
        <taxon>Actinomycetes</taxon>
        <taxon>Streptosporangiales</taxon>
        <taxon>Thermomonosporaceae</taxon>
        <taxon>Actinomadura</taxon>
    </lineage>
</organism>
<reference evidence="4 5" key="1">
    <citation type="submission" date="2020-06" db="EMBL/GenBank/DDBJ databases">
        <title>Actinomadura xiongansis sp. nov., isolated from soil of Baiyangdian.</title>
        <authorList>
            <person name="Zhang X."/>
        </authorList>
    </citation>
    <scope>NUCLEOTIDE SEQUENCE [LARGE SCALE GENOMIC DNA]</scope>
    <source>
        <strain evidence="4 5">HBUM206468</strain>
    </source>
</reference>
<dbReference type="Proteomes" id="UP000805614">
    <property type="component" value="Unassembled WGS sequence"/>
</dbReference>
<dbReference type="RefSeq" id="WP_187247369.1">
    <property type="nucleotide sequence ID" value="NZ_BAAAOK010000017.1"/>
</dbReference>
<dbReference type="InterPro" id="IPR045472">
    <property type="entry name" value="DUF6493"/>
</dbReference>
<evidence type="ECO:0008006" key="6">
    <source>
        <dbReference type="Google" id="ProtNLM"/>
    </source>
</evidence>
<evidence type="ECO:0000259" key="3">
    <source>
        <dbReference type="Pfam" id="PF25148"/>
    </source>
</evidence>
<dbReference type="EMBL" id="JABVEC010000039">
    <property type="protein sequence ID" value="MBC6470329.1"/>
    <property type="molecule type" value="Genomic_DNA"/>
</dbReference>
<evidence type="ECO:0000259" key="2">
    <source>
        <dbReference type="Pfam" id="PF20103"/>
    </source>
</evidence>
<feature type="compositionally biased region" description="Pro residues" evidence="1">
    <location>
        <begin position="399"/>
        <end position="419"/>
    </location>
</feature>
<evidence type="ECO:0000256" key="1">
    <source>
        <dbReference type="SAM" id="MobiDB-lite"/>
    </source>
</evidence>
<name>A0ABR7LZN9_9ACTN</name>
<dbReference type="Pfam" id="PF20103">
    <property type="entry name" value="DUF6493"/>
    <property type="match status" value="1"/>
</dbReference>
<comment type="caution">
    <text evidence="4">The sequence shown here is derived from an EMBL/GenBank/DDBJ whole genome shotgun (WGS) entry which is preliminary data.</text>
</comment>